<sequence length="309" mass="35484">MLVLLTFISCKGQENKTELLDKLKYNTDKSNYGIQPTFYYPTEISINDYPVFRGLEFFGNTIPNFIDIGINKSGEQELKILIDLANYKKQGKPILKILLIRSAKGISIISNETDFPEENILVNFELSDEDITQENIQNGYFLKIINFNAKIPVELSSLNNSVQLNNSPELFDKLYNALAKLTEDLNAKNSKNVLKIIQNAEFEVAQLRGMKKEWMLDERKALLSNTFSLLPKDSCEVKIYGNGKMATLVKKNLEIIKQSAITSKFTTKNSPRGKVIQFYNFYYNVPKGKEELELIRFDGYAITKYKKEF</sequence>
<dbReference type="AlphaFoldDB" id="A0A363NTR2"/>
<keyword evidence="2" id="KW-1185">Reference proteome</keyword>
<name>A0A363NTR2_9SPHI</name>
<evidence type="ECO:0000313" key="1">
    <source>
        <dbReference type="EMBL" id="PUV24041.1"/>
    </source>
</evidence>
<protein>
    <submittedName>
        <fullName evidence="1">Uncharacterized protein</fullName>
    </submittedName>
</protein>
<proteinExistence type="predicted"/>
<reference evidence="1 2" key="1">
    <citation type="submission" date="2018-04" db="EMBL/GenBank/DDBJ databases">
        <title>Sphingobacterium sp. M46 Genome.</title>
        <authorList>
            <person name="Cheng J."/>
            <person name="Li Y."/>
        </authorList>
    </citation>
    <scope>NUCLEOTIDE SEQUENCE [LARGE SCALE GENOMIC DNA]</scope>
    <source>
        <strain evidence="1 2">M46</strain>
    </source>
</reference>
<accession>A0A363NTR2</accession>
<evidence type="ECO:0000313" key="2">
    <source>
        <dbReference type="Proteomes" id="UP000250831"/>
    </source>
</evidence>
<comment type="caution">
    <text evidence="1">The sequence shown here is derived from an EMBL/GenBank/DDBJ whole genome shotgun (WGS) entry which is preliminary data.</text>
</comment>
<organism evidence="1 2">
    <name type="scientific">Sphingobacterium athyrii</name>
    <dbReference type="NCBI Taxonomy" id="2152717"/>
    <lineage>
        <taxon>Bacteria</taxon>
        <taxon>Pseudomonadati</taxon>
        <taxon>Bacteroidota</taxon>
        <taxon>Sphingobacteriia</taxon>
        <taxon>Sphingobacteriales</taxon>
        <taxon>Sphingobacteriaceae</taxon>
        <taxon>Sphingobacterium</taxon>
    </lineage>
</organism>
<dbReference type="Proteomes" id="UP000250831">
    <property type="component" value="Unassembled WGS sequence"/>
</dbReference>
<gene>
    <name evidence="1" type="ORF">DCO56_11755</name>
</gene>
<dbReference type="EMBL" id="QCXX01000003">
    <property type="protein sequence ID" value="PUV24041.1"/>
    <property type="molecule type" value="Genomic_DNA"/>
</dbReference>